<evidence type="ECO:0000313" key="7">
    <source>
        <dbReference type="Proteomes" id="UP001498771"/>
    </source>
</evidence>
<feature type="domain" description="Zn(2)-C6 fungal-type" evidence="5">
    <location>
        <begin position="62"/>
        <end position="93"/>
    </location>
</feature>
<dbReference type="InterPro" id="IPR001138">
    <property type="entry name" value="Zn2Cys6_DnaBD"/>
</dbReference>
<feature type="compositionally biased region" description="Acidic residues" evidence="4">
    <location>
        <begin position="423"/>
        <end position="435"/>
    </location>
</feature>
<evidence type="ECO:0000256" key="3">
    <source>
        <dbReference type="SAM" id="Coils"/>
    </source>
</evidence>
<dbReference type="PROSITE" id="PS50048">
    <property type="entry name" value="ZN2_CY6_FUNGAL_2"/>
    <property type="match status" value="1"/>
</dbReference>
<name>A0ABR1FDS8_9ASCO</name>
<dbReference type="Proteomes" id="UP001498771">
    <property type="component" value="Unassembled WGS sequence"/>
</dbReference>
<dbReference type="Pfam" id="PF04082">
    <property type="entry name" value="Fungal_trans"/>
    <property type="match status" value="1"/>
</dbReference>
<evidence type="ECO:0000259" key="5">
    <source>
        <dbReference type="PROSITE" id="PS50048"/>
    </source>
</evidence>
<keyword evidence="3" id="KW-0175">Coiled coil</keyword>
<keyword evidence="1" id="KW-0479">Metal-binding</keyword>
<dbReference type="SMART" id="SM00066">
    <property type="entry name" value="GAL4"/>
    <property type="match status" value="1"/>
</dbReference>
<feature type="region of interest" description="Disordered" evidence="4">
    <location>
        <begin position="737"/>
        <end position="772"/>
    </location>
</feature>
<gene>
    <name evidence="6" type="ORF">BZA70DRAFT_272716</name>
</gene>
<dbReference type="PANTHER" id="PTHR46910">
    <property type="entry name" value="TRANSCRIPTION FACTOR PDR1"/>
    <property type="match status" value="1"/>
</dbReference>
<dbReference type="Gene3D" id="4.10.240.10">
    <property type="entry name" value="Zn(2)-C6 fungal-type DNA-binding domain"/>
    <property type="match status" value="1"/>
</dbReference>
<comment type="caution">
    <text evidence="6">The sequence shown here is derived from an EMBL/GenBank/DDBJ whole genome shotgun (WGS) entry which is preliminary data.</text>
</comment>
<dbReference type="CDD" id="cd12148">
    <property type="entry name" value="fungal_TF_MHR"/>
    <property type="match status" value="1"/>
</dbReference>
<protein>
    <submittedName>
        <fullName evidence="6">Fungal-specific transcription factor domain-containing protein</fullName>
    </submittedName>
</protein>
<organism evidence="6 7">
    <name type="scientific">Myxozyma melibiosi</name>
    <dbReference type="NCBI Taxonomy" id="54550"/>
    <lineage>
        <taxon>Eukaryota</taxon>
        <taxon>Fungi</taxon>
        <taxon>Dikarya</taxon>
        <taxon>Ascomycota</taxon>
        <taxon>Saccharomycotina</taxon>
        <taxon>Lipomycetes</taxon>
        <taxon>Lipomycetales</taxon>
        <taxon>Lipomycetaceae</taxon>
        <taxon>Myxozyma</taxon>
    </lineage>
</organism>
<keyword evidence="7" id="KW-1185">Reference proteome</keyword>
<dbReference type="InterPro" id="IPR007219">
    <property type="entry name" value="XnlR_reg_dom"/>
</dbReference>
<feature type="coiled-coil region" evidence="3">
    <location>
        <begin position="100"/>
        <end position="127"/>
    </location>
</feature>
<dbReference type="PANTHER" id="PTHR46910:SF1">
    <property type="entry name" value="MISCELLANEOUS ZN(II)2CYS6 TRANSCRIPTION FACTOR (EUROFUNG)-RELATED"/>
    <property type="match status" value="1"/>
</dbReference>
<sequence length="884" mass="98668">MNGYYSYPPPPQYGIWPSPGPPPPMQPPALPPFAQMPLQSSMPPAPAPVSRRPFRQRRKDPSCDACRERKVKCDASESSACSECTSRKLKCQFTKDSSRRMSSLKQVQDLERQLAHARARIAALADASPPIASSISSPSSPLAPPSAIVSHVGGPQPNFDFAHLRQHLLQYNRGVFKPPAGFREAAEPTSHMLAVSSPASLPPRSEANALLDAYCETIHKWLPILHWPTFLEQIDCLYASDSGLAEVSPAWASTFFAVLACGARGQSLHGDLARRATEKGRKYVLIACSYTDLFTDAFEVDHCRSALLVAVFLLDLNCTSAAWTWVSAALRKAQDIGLHCERDQNLSGLSPIDIELRRRVWWAIYVWDRLLSSELGRPYLVSDDDCSVAFPAPVDCVNITPLGVNVESMRSMSIPTQSQNGESDVDSDSDVDDDDEHYYEDEYNQRPPRLVAQTAAGAFFIPTIHVLRILTPLRQTLKSTVLSRQTLATFDQYFYQFWAAFPFLSPGTAGTLGEHLDPHSLVPVTLMQNLRLILHRHNLTPYAPSDLRTLALDRCAVIAMETVAFLSRTMINPARVDESATGKDSHSQAELWVARIVGNITAFEITHILRACLALMSRGLFRHAIVCIKTMSAVHDHREVNIAGGLYLEGFLRLMQARISEHNTTNGVRTPYLIEEDEDLLALVSCDVQATADSWIWRDPKSDVKREPEEKTTLPNDRKQAEVVPHSFKFDVATALPHESSNSSPSSSECHSSPTSFRRASVSEDSRQKEHVDEAWNKWASLETMMNAMDRERCLEKSREMFVSRARSQLNMQMDLMFVSSDIGEILVPTVKRASEKRKSEKKAPVEKPQPTVKPEVDQAAEDEEEARRAQEMKRARISIANII</sequence>
<feature type="region of interest" description="Disordered" evidence="4">
    <location>
        <begin position="832"/>
        <end position="870"/>
    </location>
</feature>
<feature type="compositionally biased region" description="Basic and acidic residues" evidence="4">
    <location>
        <begin position="761"/>
        <end position="772"/>
    </location>
</feature>
<dbReference type="PROSITE" id="PS00463">
    <property type="entry name" value="ZN2_CY6_FUNGAL_1"/>
    <property type="match status" value="1"/>
</dbReference>
<feature type="compositionally biased region" description="Basic and acidic residues" evidence="4">
    <location>
        <begin position="833"/>
        <end position="846"/>
    </location>
</feature>
<evidence type="ECO:0000256" key="2">
    <source>
        <dbReference type="ARBA" id="ARBA00023242"/>
    </source>
</evidence>
<proteinExistence type="predicted"/>
<keyword evidence="2" id="KW-0539">Nucleus</keyword>
<evidence type="ECO:0000313" key="6">
    <source>
        <dbReference type="EMBL" id="KAK7208009.1"/>
    </source>
</evidence>
<dbReference type="SUPFAM" id="SSF57701">
    <property type="entry name" value="Zn2/Cys6 DNA-binding domain"/>
    <property type="match status" value="1"/>
</dbReference>
<dbReference type="InterPro" id="IPR036864">
    <property type="entry name" value="Zn2-C6_fun-type_DNA-bd_sf"/>
</dbReference>
<feature type="compositionally biased region" description="Pro residues" evidence="4">
    <location>
        <begin position="7"/>
        <end position="31"/>
    </location>
</feature>
<evidence type="ECO:0000256" key="4">
    <source>
        <dbReference type="SAM" id="MobiDB-lite"/>
    </source>
</evidence>
<accession>A0ABR1FDS8</accession>
<feature type="compositionally biased region" description="Low complexity" evidence="4">
    <location>
        <begin position="737"/>
        <end position="756"/>
    </location>
</feature>
<reference evidence="6 7" key="1">
    <citation type="submission" date="2024-03" db="EMBL/GenBank/DDBJ databases">
        <title>Genome-scale model development and genomic sequencing of the oleaginous clade Lipomyces.</title>
        <authorList>
            <consortium name="Lawrence Berkeley National Laboratory"/>
            <person name="Czajka J.J."/>
            <person name="Han Y."/>
            <person name="Kim J."/>
            <person name="Mondo S.J."/>
            <person name="Hofstad B.A."/>
            <person name="Robles A."/>
            <person name="Haridas S."/>
            <person name="Riley R."/>
            <person name="LaButti K."/>
            <person name="Pangilinan J."/>
            <person name="Andreopoulos W."/>
            <person name="Lipzen A."/>
            <person name="Yan J."/>
            <person name="Wang M."/>
            <person name="Ng V."/>
            <person name="Grigoriev I.V."/>
            <person name="Spatafora J.W."/>
            <person name="Magnuson J.K."/>
            <person name="Baker S.E."/>
            <person name="Pomraning K.R."/>
        </authorList>
    </citation>
    <scope>NUCLEOTIDE SEQUENCE [LARGE SCALE GENOMIC DNA]</scope>
    <source>
        <strain evidence="6 7">Phaff 52-87</strain>
    </source>
</reference>
<evidence type="ECO:0000256" key="1">
    <source>
        <dbReference type="ARBA" id="ARBA00022723"/>
    </source>
</evidence>
<dbReference type="CDD" id="cd00067">
    <property type="entry name" value="GAL4"/>
    <property type="match status" value="1"/>
</dbReference>
<feature type="region of interest" description="Disordered" evidence="4">
    <location>
        <begin position="413"/>
        <end position="435"/>
    </location>
</feature>
<dbReference type="RefSeq" id="XP_064771042.1">
    <property type="nucleotide sequence ID" value="XM_064911711.1"/>
</dbReference>
<dbReference type="InterPro" id="IPR050987">
    <property type="entry name" value="AtrR-like"/>
</dbReference>
<dbReference type="GeneID" id="90037223"/>
<dbReference type="SMART" id="SM00906">
    <property type="entry name" value="Fungal_trans"/>
    <property type="match status" value="1"/>
</dbReference>
<dbReference type="Pfam" id="PF00172">
    <property type="entry name" value="Zn_clus"/>
    <property type="match status" value="1"/>
</dbReference>
<dbReference type="EMBL" id="JBBJBU010000001">
    <property type="protein sequence ID" value="KAK7208009.1"/>
    <property type="molecule type" value="Genomic_DNA"/>
</dbReference>
<feature type="region of interest" description="Disordered" evidence="4">
    <location>
        <begin position="1"/>
        <end position="62"/>
    </location>
</feature>